<feature type="domain" description="EF-hand" evidence="1">
    <location>
        <begin position="5"/>
        <end position="40"/>
    </location>
</feature>
<dbReference type="Proteomes" id="UP001432209">
    <property type="component" value="Chromosome"/>
</dbReference>
<dbReference type="InterPro" id="IPR002048">
    <property type="entry name" value="EF_hand_dom"/>
</dbReference>
<evidence type="ECO:0000259" key="1">
    <source>
        <dbReference type="PROSITE" id="PS50222"/>
    </source>
</evidence>
<proteinExistence type="predicted"/>
<dbReference type="PROSITE" id="PS50222">
    <property type="entry name" value="EF_HAND_2"/>
    <property type="match status" value="1"/>
</dbReference>
<organism evidence="2 3">
    <name type="scientific">Streptomyces niveus</name>
    <name type="common">Streptomyces spheroides</name>
    <dbReference type="NCBI Taxonomy" id="193462"/>
    <lineage>
        <taxon>Bacteria</taxon>
        <taxon>Bacillati</taxon>
        <taxon>Actinomycetota</taxon>
        <taxon>Actinomycetes</taxon>
        <taxon>Kitasatosporales</taxon>
        <taxon>Streptomycetaceae</taxon>
        <taxon>Streptomyces</taxon>
    </lineage>
</organism>
<protein>
    <submittedName>
        <fullName evidence="2">EF-hand domain-containing protein</fullName>
    </submittedName>
</protein>
<dbReference type="EMBL" id="CP109495">
    <property type="protein sequence ID" value="WUX50598.1"/>
    <property type="molecule type" value="Genomic_DNA"/>
</dbReference>
<evidence type="ECO:0000313" key="2">
    <source>
        <dbReference type="EMBL" id="WUX50598.1"/>
    </source>
</evidence>
<dbReference type="Pfam" id="PF13499">
    <property type="entry name" value="EF-hand_7"/>
    <property type="match status" value="1"/>
</dbReference>
<dbReference type="InterPro" id="IPR011992">
    <property type="entry name" value="EF-hand-dom_pair"/>
</dbReference>
<reference evidence="2" key="1">
    <citation type="submission" date="2022-10" db="EMBL/GenBank/DDBJ databases">
        <title>The complete genomes of actinobacterial strains from the NBC collection.</title>
        <authorList>
            <person name="Joergensen T.S."/>
            <person name="Alvarez Arevalo M."/>
            <person name="Sterndorff E.B."/>
            <person name="Faurdal D."/>
            <person name="Vuksanovic O."/>
            <person name="Mourched A.-S."/>
            <person name="Charusanti P."/>
            <person name="Shaw S."/>
            <person name="Blin K."/>
            <person name="Weber T."/>
        </authorList>
    </citation>
    <scope>NUCLEOTIDE SEQUENCE</scope>
    <source>
        <strain evidence="2">NBC_01432</strain>
    </source>
</reference>
<gene>
    <name evidence="2" type="ORF">OG442_02955</name>
</gene>
<dbReference type="Gene3D" id="1.10.238.10">
    <property type="entry name" value="EF-hand"/>
    <property type="match status" value="1"/>
</dbReference>
<keyword evidence="3" id="KW-1185">Reference proteome</keyword>
<evidence type="ECO:0000313" key="3">
    <source>
        <dbReference type="Proteomes" id="UP001432209"/>
    </source>
</evidence>
<dbReference type="InterPro" id="IPR018247">
    <property type="entry name" value="EF_Hand_1_Ca_BS"/>
</dbReference>
<dbReference type="RefSeq" id="WP_329074220.1">
    <property type="nucleotide sequence ID" value="NZ_CP109421.1"/>
</dbReference>
<sequence length="178" mass="19422">MRTVEATDRVELVFSLLDADGNGTLEAEDFELLARRVSAVAPESDDAAKSALLHSCRRYWQTLVTELDTHGNGQVSRDEFTACVLSPERFEATIDEFAAALATLGAPAGDGLVTRPLFMALMIAIGFERSRIDALFDAFDPDDSDRIPEAIWAEGIRDYYRPEKAGIPGDQLTGGARP</sequence>
<accession>A0ABZ1ZZS7</accession>
<name>A0ABZ1ZZS7_STRNV</name>
<dbReference type="PROSITE" id="PS00018">
    <property type="entry name" value="EF_HAND_1"/>
    <property type="match status" value="1"/>
</dbReference>
<dbReference type="SUPFAM" id="SSF47473">
    <property type="entry name" value="EF-hand"/>
    <property type="match status" value="1"/>
</dbReference>